<evidence type="ECO:0008006" key="3">
    <source>
        <dbReference type="Google" id="ProtNLM"/>
    </source>
</evidence>
<protein>
    <recommendedName>
        <fullName evidence="3">SRPBCC family protein</fullName>
    </recommendedName>
</protein>
<proteinExistence type="predicted"/>
<dbReference type="EMBL" id="JNSK01000009">
    <property type="protein sequence ID" value="KGA19715.1"/>
    <property type="molecule type" value="Genomic_DNA"/>
</dbReference>
<comment type="caution">
    <text evidence="2">The sequence shown here is derived from an EMBL/GenBank/DDBJ whole genome shotgun (WGS) entry which is preliminary data.</text>
</comment>
<dbReference type="SUPFAM" id="SSF55961">
    <property type="entry name" value="Bet v1-like"/>
    <property type="match status" value="1"/>
</dbReference>
<feature type="transmembrane region" description="Helical" evidence="1">
    <location>
        <begin position="127"/>
        <end position="148"/>
    </location>
</feature>
<organism evidence="2">
    <name type="scientific">freshwater metagenome</name>
    <dbReference type="NCBI Taxonomy" id="449393"/>
    <lineage>
        <taxon>unclassified sequences</taxon>
        <taxon>metagenomes</taxon>
        <taxon>ecological metagenomes</taxon>
    </lineage>
</organism>
<keyword evidence="1" id="KW-0812">Transmembrane</keyword>
<keyword evidence="1" id="KW-0472">Membrane</keyword>
<evidence type="ECO:0000256" key="1">
    <source>
        <dbReference type="SAM" id="Phobius"/>
    </source>
</evidence>
<evidence type="ECO:0000313" key="2">
    <source>
        <dbReference type="EMBL" id="KGA19715.1"/>
    </source>
</evidence>
<dbReference type="AlphaFoldDB" id="A0A094Q6B0"/>
<name>A0A094Q6B0_9ZZZZ</name>
<accession>A0A094Q6B0</accession>
<gene>
    <name evidence="2" type="ORF">GM50_4370</name>
</gene>
<reference evidence="2" key="1">
    <citation type="submission" date="2014-05" db="EMBL/GenBank/DDBJ databases">
        <title>Key roles for freshwater Actinobacteria revealed by deep metagenomic sequencing.</title>
        <authorList>
            <person name="Ghai R."/>
            <person name="Mizuno C.M."/>
            <person name="Picazo A."/>
            <person name="Camacho A."/>
            <person name="Rodriguez-Valera F."/>
        </authorList>
    </citation>
    <scope>NUCLEOTIDE SEQUENCE</scope>
</reference>
<keyword evidence="1" id="KW-1133">Transmembrane helix</keyword>
<sequence>MKLWIFAVADNHIALSLTLPCSAQRAWNEITDWSKQGEWMLQTSVWLTSEIESGPGTEIAAFTGPFHKLFPRFKFFGVLDTMVVTNWQPPLICDVLHTGKIIKGTGRFEVVAINDQKSLFNWSEVIWAPRVIFLILKPALFVGVWISLRRFARTLR</sequence>